<gene>
    <name evidence="3" type="ORF">AK88_03031</name>
</gene>
<sequence length="1733" mass="199358">MGKGDARNDTSVSQGKKCLRHLVRLQRELYSLLNVSSWKGHLVSPCDRLRGGAASNRDNKGSPQNAALIEASTEFSDEAPVEAPNHLNKSVRTLHKWTPLDSKRENILATTVEEKYIEEMLNRMYTLMSRTALSKALQLSEQVSNKDLYTTILMKYFHKINRRDRRGMRRGGTISWSGDTANELLNLFLVCTDYYVRMKGVQGGSMRIHTCEGNQFEDTPSVCRDVLGILSQELRTNSCTFKVKEMNDLVSAMLRLRMVDPFVVDEDIANYLIKRFSSQLFRANCSVVEAGAGGPNEGECRSKGREDGGDGVDGGGSRPALSSTGEAARAPPCRSIHLGDLAKVLYQVVTMNKNLVSEKKDSPSDRFTEEQKSLVNAILAYSKNEIKKSTVVKDKLFWRSCTSLLYSLTVLYNKKWHADCIEVYDHVVRAYNECFDVDLSELISLNCHEFKNFGTEHGPEEEVKRACLVRSISHFCNSKATSIKFVLSTKEQREEKHTLFLCLEELIKLAYAVTFFYKQIGSSGEDIKTTWSHRIRGVISSLLLVTDGLVERAVVEVLPVKRQRDEDEGERSTRTLLLKRLSHLTNVYYEHHIGDMKVLCAITILISKCKDVDLVVLSNILNIFTKLDFSYDAFFVSFFFSNCMGKGYLGEEVLKVRFFQQNGRREDGLSDQTEERNALQEEKGKKPMAFYIWRAFIKCVKRSVVDKQKLKDLSPVNITKLMNGLMYFKCLDKQCIEVLMRIIAAQYRKGESVGVINGADRSEVNMYGATTGVPNFNLISLGSLLNYMSMTDDIQCYEAKIKLVQMIAQKVVHRENSFDARLLCSIYISYARLNIHDVGLFYIIRKRLNVSQLNDLNVLGMLSYMNKAGIYDEELLRTCFNNAFAKWRNKTKQRLSYAVHLLFILTSISQTYLFDNFYTIILHTFHHFFLDIHLGGNAGRVLDSVSREYLKIFNFFLCQHWETVEEGMGATNSQIQKNVLTALRQVVSKDVCISYDNMPKLLQIVSIDLEPSLTNNWMETNPYVFKSLVQIYEEYLNLIIHRVKGYKVLILDDETKTIISLIFSHSYILEKEIFLTLNFNDSNIFEDATSSGGKSDKFDFKNYKIKNLKHLKAIFLLRPTHTNILKLMKELRKPIFLEYYLFFTNVLSDKYTEKLAKADEFEVVKNIMEYYIDAYVLHDNLFSLNIDYTSFLYKNDIKHCLSMGGRGRNRRKREMRGPFLKNAPGMYNWTDGKYDLGGARNKYDKLTIDEFGLIGEGKEDAFSNAQMQNSGDYNSSVLVDDDVSSYSSFALFENQVVQRIVDGVFSLLCSVKQVPDIIYNRNSPICKHIIDLLKIKMLRNESVFSGVLDAYERYNGEVEKQIKMANQQGDHSNYQFNSIIGSQSMSLGTEGNCCYMLILDRREDPITPLLTQWTYQAMLHELIGIENNKINLGNNSEESQIVMSCIYDDFYNEHLFDNFGDLGQAVKSYVDVYQQETSKKSKLESVDDIQKFIEIYPNYKKLSGNVTKHVNVLHKFSEVVEKRQLFYMSELEQSIAIDYKKSEHFKQVIETIRNKAYTNYDVLRLSLLYTLKYEDEEEVEMIKMELTKRNIDKDQVLLIDALLMYASEEARNNQLFKEQTFLDLAKTTITRTIKGTSNVFTLHKSYIYYLIEDLMKSKLDSHTYTTTNLLNIEPNVNKRVNSMIIFFIGGATYEEYRDLQYLSKRYNISFLLGATQIHNSQSFLADALQLVKD</sequence>
<accession>A0A0D9QNR4</accession>
<dbReference type="InterPro" id="IPR036045">
    <property type="entry name" value="Sec1-like_sf"/>
</dbReference>
<dbReference type="VEuPathDB" id="PlasmoDB:AK88_03031"/>
<dbReference type="PANTHER" id="PTHR11679">
    <property type="entry name" value="VESICLE PROTEIN SORTING-ASSOCIATED"/>
    <property type="match status" value="1"/>
</dbReference>
<dbReference type="EMBL" id="KQ001676">
    <property type="protein sequence ID" value="KJP87351.1"/>
    <property type="molecule type" value="Genomic_DNA"/>
</dbReference>
<dbReference type="InterPro" id="IPR043127">
    <property type="entry name" value="Sec-1-like_dom3a"/>
</dbReference>
<dbReference type="RefSeq" id="XP_012336077.1">
    <property type="nucleotide sequence ID" value="XM_012480654.1"/>
</dbReference>
<feature type="compositionally biased region" description="Basic and acidic residues" evidence="2">
    <location>
        <begin position="298"/>
        <end position="308"/>
    </location>
</feature>
<proteinExistence type="inferred from homology"/>
<dbReference type="OrthoDB" id="10266265at2759"/>
<dbReference type="Gene3D" id="3.40.50.1910">
    <property type="match status" value="1"/>
</dbReference>
<protein>
    <recommendedName>
        <fullName evidence="5">Vacuolar protein sorting-associated protein 45</fullName>
    </recommendedName>
</protein>
<evidence type="ECO:0000256" key="1">
    <source>
        <dbReference type="ARBA" id="ARBA00009884"/>
    </source>
</evidence>
<evidence type="ECO:0000313" key="4">
    <source>
        <dbReference type="Proteomes" id="UP000054561"/>
    </source>
</evidence>
<dbReference type="Pfam" id="PF00995">
    <property type="entry name" value="Sec1"/>
    <property type="match status" value="2"/>
</dbReference>
<keyword evidence="4" id="KW-1185">Reference proteome</keyword>
<dbReference type="Gene3D" id="1.25.40.60">
    <property type="match status" value="1"/>
</dbReference>
<dbReference type="GO" id="GO:0016192">
    <property type="term" value="P:vesicle-mediated transport"/>
    <property type="evidence" value="ECO:0007669"/>
    <property type="project" value="InterPro"/>
</dbReference>
<name>A0A0D9QNR4_PLAFR</name>
<organism evidence="3 4">
    <name type="scientific">Plasmodium fragile</name>
    <dbReference type="NCBI Taxonomy" id="5857"/>
    <lineage>
        <taxon>Eukaryota</taxon>
        <taxon>Sar</taxon>
        <taxon>Alveolata</taxon>
        <taxon>Apicomplexa</taxon>
        <taxon>Aconoidasida</taxon>
        <taxon>Haemosporida</taxon>
        <taxon>Plasmodiidae</taxon>
        <taxon>Plasmodium</taxon>
        <taxon>Plasmodium (Plasmodium)</taxon>
    </lineage>
</organism>
<dbReference type="Gene3D" id="3.40.50.2060">
    <property type="match status" value="1"/>
</dbReference>
<dbReference type="InterPro" id="IPR001619">
    <property type="entry name" value="Sec1-like"/>
</dbReference>
<dbReference type="Gene3D" id="3.90.830.10">
    <property type="entry name" value="Syntaxin Binding Protein 1, Chain A, domain 2"/>
    <property type="match status" value="1"/>
</dbReference>
<dbReference type="SUPFAM" id="SSF56815">
    <property type="entry name" value="Sec1/munc18-like (SM) proteins"/>
    <property type="match status" value="1"/>
</dbReference>
<evidence type="ECO:0008006" key="5">
    <source>
        <dbReference type="Google" id="ProtNLM"/>
    </source>
</evidence>
<evidence type="ECO:0000256" key="2">
    <source>
        <dbReference type="SAM" id="MobiDB-lite"/>
    </source>
</evidence>
<dbReference type="Proteomes" id="UP000054561">
    <property type="component" value="Unassembled WGS sequence"/>
</dbReference>
<comment type="similarity">
    <text evidence="1">Belongs to the STXBP/unc-18/SEC1 family.</text>
</comment>
<reference evidence="3 4" key="1">
    <citation type="submission" date="2014-03" db="EMBL/GenBank/DDBJ databases">
        <title>The Genome Sequence of Plasmodium fragile nilgiri.</title>
        <authorList>
            <consortium name="The Broad Institute Genomics Platform"/>
            <consortium name="The Broad Institute Genome Sequencing Center for Infectious Disease"/>
            <person name="Neafsey D."/>
            <person name="Duraisingh M."/>
            <person name="Young S.K."/>
            <person name="Zeng Q."/>
            <person name="Gargeya S."/>
            <person name="Abouelleil A."/>
            <person name="Alvarado L."/>
            <person name="Chapman S.B."/>
            <person name="Gainer-Dewar J."/>
            <person name="Goldberg J."/>
            <person name="Griggs A."/>
            <person name="Gujja S."/>
            <person name="Hansen M."/>
            <person name="Howarth C."/>
            <person name="Imamovic A."/>
            <person name="Larimer J."/>
            <person name="Pearson M."/>
            <person name="Poon T.W."/>
            <person name="Priest M."/>
            <person name="Roberts A."/>
            <person name="Saif S."/>
            <person name="Shea T."/>
            <person name="Sykes S."/>
            <person name="Wortman J."/>
            <person name="Nusbaum C."/>
            <person name="Birren B."/>
        </authorList>
    </citation>
    <scope>NUCLEOTIDE SEQUENCE [LARGE SCALE GENOMIC DNA]</scope>
    <source>
        <strain evidence="4">nilgiri</strain>
    </source>
</reference>
<feature type="region of interest" description="Disordered" evidence="2">
    <location>
        <begin position="293"/>
        <end position="330"/>
    </location>
</feature>
<dbReference type="InterPro" id="IPR043154">
    <property type="entry name" value="Sec-1-like_dom1"/>
</dbReference>
<dbReference type="InterPro" id="IPR027482">
    <property type="entry name" value="Sec1-like_dom2"/>
</dbReference>
<dbReference type="GeneID" id="24268345"/>
<evidence type="ECO:0000313" key="3">
    <source>
        <dbReference type="EMBL" id="KJP87351.1"/>
    </source>
</evidence>